<dbReference type="Proteomes" id="UP000838412">
    <property type="component" value="Chromosome 1"/>
</dbReference>
<evidence type="ECO:0000313" key="3">
    <source>
        <dbReference type="Proteomes" id="UP000838412"/>
    </source>
</evidence>
<protein>
    <submittedName>
        <fullName evidence="2">Hypp640 protein</fullName>
    </submittedName>
</protein>
<keyword evidence="3" id="KW-1185">Reference proteome</keyword>
<gene>
    <name evidence="2" type="primary">Hypp640</name>
    <name evidence="2" type="ORF">BLAG_LOCUS2040</name>
</gene>
<accession>A0A8J9YPD4</accession>
<feature type="compositionally biased region" description="Polar residues" evidence="1">
    <location>
        <begin position="53"/>
        <end position="66"/>
    </location>
</feature>
<dbReference type="EMBL" id="OV696686">
    <property type="protein sequence ID" value="CAH1233198.1"/>
    <property type="molecule type" value="Genomic_DNA"/>
</dbReference>
<dbReference type="AlphaFoldDB" id="A0A8J9YPD4"/>
<name>A0A8J9YPD4_BRALA</name>
<reference evidence="2" key="1">
    <citation type="submission" date="2022-01" db="EMBL/GenBank/DDBJ databases">
        <authorList>
            <person name="Braso-Vives M."/>
        </authorList>
    </citation>
    <scope>NUCLEOTIDE SEQUENCE</scope>
</reference>
<evidence type="ECO:0000313" key="2">
    <source>
        <dbReference type="EMBL" id="CAH1233198.1"/>
    </source>
</evidence>
<proteinExistence type="predicted"/>
<organism evidence="2 3">
    <name type="scientific">Branchiostoma lanceolatum</name>
    <name type="common">Common lancelet</name>
    <name type="synonym">Amphioxus lanceolatum</name>
    <dbReference type="NCBI Taxonomy" id="7740"/>
    <lineage>
        <taxon>Eukaryota</taxon>
        <taxon>Metazoa</taxon>
        <taxon>Chordata</taxon>
        <taxon>Cephalochordata</taxon>
        <taxon>Leptocardii</taxon>
        <taxon>Amphioxiformes</taxon>
        <taxon>Branchiostomatidae</taxon>
        <taxon>Branchiostoma</taxon>
    </lineage>
</organism>
<evidence type="ECO:0000256" key="1">
    <source>
        <dbReference type="SAM" id="MobiDB-lite"/>
    </source>
</evidence>
<sequence length="66" mass="7328">MNLRRRMVCPQRVPSGFPRIRTMDPPGNETSSDPHPAGTLSLRRGVLTRTDARTSTTMSSHTKPPL</sequence>
<feature type="region of interest" description="Disordered" evidence="1">
    <location>
        <begin position="1"/>
        <end position="66"/>
    </location>
</feature>